<comment type="subunit">
    <text evidence="9">Homodimer.</text>
</comment>
<evidence type="ECO:0000256" key="6">
    <source>
        <dbReference type="ARBA" id="ARBA00022759"/>
    </source>
</evidence>
<dbReference type="GO" id="GO:0005737">
    <property type="term" value="C:cytoplasm"/>
    <property type="evidence" value="ECO:0007669"/>
    <property type="project" value="UniProtKB-SubCell"/>
</dbReference>
<keyword evidence="9" id="KW-0819">tRNA processing</keyword>
<dbReference type="EC" id="3.1.26.3" evidence="9"/>
<feature type="active site" evidence="9">
    <location>
        <position position="153"/>
    </location>
</feature>
<keyword evidence="13" id="KW-1185">Reference proteome</keyword>
<keyword evidence="6 9" id="KW-0255">Endonuclease</keyword>
<feature type="binding site" evidence="9">
    <location>
        <position position="77"/>
    </location>
    <ligand>
        <name>Mg(2+)</name>
        <dbReference type="ChEBI" id="CHEBI:18420"/>
    </ligand>
</feature>
<comment type="cofactor">
    <cofactor evidence="9">
        <name>Mg(2+)</name>
        <dbReference type="ChEBI" id="CHEBI:18420"/>
    </cofactor>
</comment>
<keyword evidence="4 9" id="KW-0507">mRNA processing</keyword>
<evidence type="ECO:0000256" key="4">
    <source>
        <dbReference type="ARBA" id="ARBA00022664"/>
    </source>
</evidence>
<comment type="caution">
    <text evidence="12">The sequence shown here is derived from an EMBL/GenBank/DDBJ whole genome shotgun (WGS) entry which is preliminary data.</text>
</comment>
<dbReference type="CDD" id="cd00593">
    <property type="entry name" value="RIBOc"/>
    <property type="match status" value="1"/>
</dbReference>
<evidence type="ECO:0000256" key="2">
    <source>
        <dbReference type="ARBA" id="ARBA00010183"/>
    </source>
</evidence>
<dbReference type="GO" id="GO:0006397">
    <property type="term" value="P:mRNA processing"/>
    <property type="evidence" value="ECO:0007669"/>
    <property type="project" value="UniProtKB-UniRule"/>
</dbReference>
<dbReference type="GO" id="GO:0003725">
    <property type="term" value="F:double-stranded RNA binding"/>
    <property type="evidence" value="ECO:0007669"/>
    <property type="project" value="TreeGrafter"/>
</dbReference>
<dbReference type="PROSITE" id="PS00517">
    <property type="entry name" value="RNASE_3_1"/>
    <property type="match status" value="1"/>
</dbReference>
<dbReference type="PROSITE" id="PS50137">
    <property type="entry name" value="DS_RBD"/>
    <property type="match status" value="1"/>
</dbReference>
<dbReference type="AlphaFoldDB" id="A0A4Q9KER3"/>
<feature type="binding site" evidence="9">
    <location>
        <position position="150"/>
    </location>
    <ligand>
        <name>Mg(2+)</name>
        <dbReference type="ChEBI" id="CHEBI:18420"/>
    </ligand>
</feature>
<dbReference type="GO" id="GO:0006364">
    <property type="term" value="P:rRNA processing"/>
    <property type="evidence" value="ECO:0007669"/>
    <property type="project" value="UniProtKB-UniRule"/>
</dbReference>
<dbReference type="GO" id="GO:0008033">
    <property type="term" value="P:tRNA processing"/>
    <property type="evidence" value="ECO:0007669"/>
    <property type="project" value="UniProtKB-KW"/>
</dbReference>
<keyword evidence="9" id="KW-0963">Cytoplasm</keyword>
<dbReference type="Gene3D" id="1.10.1520.10">
    <property type="entry name" value="Ribonuclease III domain"/>
    <property type="match status" value="1"/>
</dbReference>
<keyword evidence="7 9" id="KW-0378">Hydrolase</keyword>
<keyword evidence="8 9" id="KW-0694">RNA-binding</keyword>
<sequence length="269" mass="28301">MPCEAPAAHCVPELRPVRPPRGAPPGLRAVTDAAVGRVHDLFDELGIDIDPQLLELALTHRSWAYENGGTPHNERLEFLGDSVLGVVVTEHLYRSYPDEPEGWLAKMRAAVVNTYALADVARTLGLGSLIKLGKGEIGTGGSDKDSILADATEAVIAAVFLSAGRDAAERFVHTLMDPVVAMASAEGRSTDWKTALQELAAEHGLGAPTYEHVSTGPDHDKRFEAVAVVAGVAHPGSVARSKKLAEQGAAKLAHEALTRTLAPLPPAAG</sequence>
<comment type="similarity">
    <text evidence="2">Belongs to the ribonuclease III family.</text>
</comment>
<keyword evidence="9" id="KW-0479">Metal-binding</keyword>
<evidence type="ECO:0000259" key="10">
    <source>
        <dbReference type="PROSITE" id="PS50137"/>
    </source>
</evidence>
<feature type="domain" description="DRBM" evidence="10">
    <location>
        <begin position="191"/>
        <end position="259"/>
    </location>
</feature>
<dbReference type="CDD" id="cd10845">
    <property type="entry name" value="DSRM_RNAse_III_family"/>
    <property type="match status" value="1"/>
</dbReference>
<dbReference type="InterPro" id="IPR011907">
    <property type="entry name" value="RNase_III"/>
</dbReference>
<dbReference type="SUPFAM" id="SSF69065">
    <property type="entry name" value="RNase III domain-like"/>
    <property type="match status" value="1"/>
</dbReference>
<dbReference type="EMBL" id="SDMQ01000008">
    <property type="protein sequence ID" value="TBT84388.1"/>
    <property type="molecule type" value="Genomic_DNA"/>
</dbReference>
<dbReference type="Gene3D" id="3.30.160.20">
    <property type="match status" value="1"/>
</dbReference>
<keyword evidence="9" id="KW-0699">rRNA-binding</keyword>
<gene>
    <name evidence="9" type="primary">rnc</name>
    <name evidence="12" type="ORF">ET989_09270</name>
</gene>
<dbReference type="PANTHER" id="PTHR11207:SF0">
    <property type="entry name" value="RIBONUCLEASE 3"/>
    <property type="match status" value="1"/>
</dbReference>
<dbReference type="PANTHER" id="PTHR11207">
    <property type="entry name" value="RIBONUCLEASE III"/>
    <property type="match status" value="1"/>
</dbReference>
<keyword evidence="9" id="KW-0460">Magnesium</keyword>
<keyword evidence="3 9" id="KW-0698">rRNA processing</keyword>
<evidence type="ECO:0000256" key="3">
    <source>
        <dbReference type="ARBA" id="ARBA00022552"/>
    </source>
</evidence>
<evidence type="ECO:0000313" key="13">
    <source>
        <dbReference type="Proteomes" id="UP000292373"/>
    </source>
</evidence>
<dbReference type="InterPro" id="IPR036389">
    <property type="entry name" value="RNase_III_sf"/>
</dbReference>
<dbReference type="GO" id="GO:0010468">
    <property type="term" value="P:regulation of gene expression"/>
    <property type="evidence" value="ECO:0007669"/>
    <property type="project" value="TreeGrafter"/>
</dbReference>
<dbReference type="SMART" id="SM00535">
    <property type="entry name" value="RIBOc"/>
    <property type="match status" value="1"/>
</dbReference>
<protein>
    <recommendedName>
        <fullName evidence="9">Ribonuclease 3</fullName>
        <ecNumber evidence="9">3.1.26.3</ecNumber>
    </recommendedName>
    <alternativeName>
        <fullName evidence="9">Ribonuclease III</fullName>
        <shortName evidence="9">RNase III</shortName>
    </alternativeName>
</protein>
<dbReference type="OrthoDB" id="9805026at2"/>
<dbReference type="SUPFAM" id="SSF54768">
    <property type="entry name" value="dsRNA-binding domain-like"/>
    <property type="match status" value="1"/>
</dbReference>
<feature type="active site" evidence="9">
    <location>
        <position position="81"/>
    </location>
</feature>
<dbReference type="Pfam" id="PF14622">
    <property type="entry name" value="Ribonucleas_3_3"/>
    <property type="match status" value="1"/>
</dbReference>
<keyword evidence="5 9" id="KW-0540">Nuclease</keyword>
<reference evidence="12 13" key="1">
    <citation type="submission" date="2019-01" db="EMBL/GenBank/DDBJ databases">
        <title>Lactibacter flavus gen. nov., sp. nov., a novel bacterium of the family Propionibacteriaceae isolated from raw milk and dairy products.</title>
        <authorList>
            <person name="Huptas C."/>
            <person name="Wenning M."/>
            <person name="Breitenwieser F."/>
            <person name="Doll E."/>
            <person name="Von Neubeck M."/>
            <person name="Busse H.-J."/>
            <person name="Scherer S."/>
        </authorList>
    </citation>
    <scope>NUCLEOTIDE SEQUENCE [LARGE SCALE GENOMIC DNA]</scope>
    <source>
        <strain evidence="12 13">KCTC 33808</strain>
    </source>
</reference>
<evidence type="ECO:0000313" key="12">
    <source>
        <dbReference type="EMBL" id="TBT84388.1"/>
    </source>
</evidence>
<dbReference type="Proteomes" id="UP000292373">
    <property type="component" value="Unassembled WGS sequence"/>
</dbReference>
<evidence type="ECO:0000256" key="1">
    <source>
        <dbReference type="ARBA" id="ARBA00000109"/>
    </source>
</evidence>
<dbReference type="GO" id="GO:0046872">
    <property type="term" value="F:metal ion binding"/>
    <property type="evidence" value="ECO:0007669"/>
    <property type="project" value="UniProtKB-KW"/>
</dbReference>
<dbReference type="SMART" id="SM00358">
    <property type="entry name" value="DSRM"/>
    <property type="match status" value="1"/>
</dbReference>
<evidence type="ECO:0000256" key="5">
    <source>
        <dbReference type="ARBA" id="ARBA00022722"/>
    </source>
</evidence>
<comment type="catalytic activity">
    <reaction evidence="1 9">
        <text>Endonucleolytic cleavage to 5'-phosphomonoester.</text>
        <dbReference type="EC" id="3.1.26.3"/>
    </reaction>
</comment>
<evidence type="ECO:0000256" key="7">
    <source>
        <dbReference type="ARBA" id="ARBA00022801"/>
    </source>
</evidence>
<dbReference type="Pfam" id="PF00035">
    <property type="entry name" value="dsrm"/>
    <property type="match status" value="1"/>
</dbReference>
<comment type="subcellular location">
    <subcellularLocation>
        <location evidence="9">Cytoplasm</location>
    </subcellularLocation>
</comment>
<dbReference type="InterPro" id="IPR014720">
    <property type="entry name" value="dsRBD_dom"/>
</dbReference>
<evidence type="ECO:0000256" key="8">
    <source>
        <dbReference type="ARBA" id="ARBA00022884"/>
    </source>
</evidence>
<dbReference type="PROSITE" id="PS50142">
    <property type="entry name" value="RNASE_3_2"/>
    <property type="match status" value="1"/>
</dbReference>
<dbReference type="GO" id="GO:0004525">
    <property type="term" value="F:ribonuclease III activity"/>
    <property type="evidence" value="ECO:0007669"/>
    <property type="project" value="UniProtKB-UniRule"/>
</dbReference>
<evidence type="ECO:0000256" key="9">
    <source>
        <dbReference type="HAMAP-Rule" id="MF_00104"/>
    </source>
</evidence>
<proteinExistence type="inferred from homology"/>
<organism evidence="12 13">
    <name type="scientific">Propioniciclava sinopodophylli</name>
    <dbReference type="NCBI Taxonomy" id="1837344"/>
    <lineage>
        <taxon>Bacteria</taxon>
        <taxon>Bacillati</taxon>
        <taxon>Actinomycetota</taxon>
        <taxon>Actinomycetes</taxon>
        <taxon>Propionibacteriales</taxon>
        <taxon>Propionibacteriaceae</taxon>
        <taxon>Propioniciclava</taxon>
    </lineage>
</organism>
<dbReference type="InterPro" id="IPR000999">
    <property type="entry name" value="RNase_III_dom"/>
</dbReference>
<accession>A0A4Q9KER3</accession>
<dbReference type="HAMAP" id="MF_00104">
    <property type="entry name" value="RNase_III"/>
    <property type="match status" value="1"/>
</dbReference>
<comment type="function">
    <text evidence="9">Digests double-stranded RNA. Involved in the processing of primary rRNA transcript to yield the immediate precursors to the large and small rRNAs (23S and 16S). Processes some mRNAs, and tRNAs when they are encoded in the rRNA operon. Processes pre-crRNA and tracrRNA of type II CRISPR loci if present in the organism.</text>
</comment>
<dbReference type="GO" id="GO:0019843">
    <property type="term" value="F:rRNA binding"/>
    <property type="evidence" value="ECO:0007669"/>
    <property type="project" value="UniProtKB-KW"/>
</dbReference>
<feature type="domain" description="RNase III" evidence="11">
    <location>
        <begin position="38"/>
        <end position="164"/>
    </location>
</feature>
<name>A0A4Q9KER3_9ACTN</name>
<dbReference type="FunFam" id="1.10.1520.10:FF:000001">
    <property type="entry name" value="Ribonuclease 3"/>
    <property type="match status" value="1"/>
</dbReference>
<evidence type="ECO:0000259" key="11">
    <source>
        <dbReference type="PROSITE" id="PS50142"/>
    </source>
</evidence>
<feature type="binding site" evidence="9">
    <location>
        <position position="153"/>
    </location>
    <ligand>
        <name>Mg(2+)</name>
        <dbReference type="ChEBI" id="CHEBI:18420"/>
    </ligand>
</feature>
<dbReference type="NCBIfam" id="TIGR02191">
    <property type="entry name" value="RNaseIII"/>
    <property type="match status" value="1"/>
</dbReference>